<proteinExistence type="predicted"/>
<gene>
    <name evidence="1" type="ORF">M573_122016</name>
</gene>
<evidence type="ECO:0000313" key="1">
    <source>
        <dbReference type="EMBL" id="KJJ86527.1"/>
    </source>
</evidence>
<sequence length="59" mass="6967">MTANYLYRKSRVFLLFSKSGCFAMQKSRFYLAKPTLLQCKTIGFGELKRSCWLSDIYKQ</sequence>
<organism evidence="1 2">
    <name type="scientific">Prevotella intermedia ZT</name>
    <dbReference type="NCBI Taxonomy" id="1347790"/>
    <lineage>
        <taxon>Bacteria</taxon>
        <taxon>Pseudomonadati</taxon>
        <taxon>Bacteroidota</taxon>
        <taxon>Bacteroidia</taxon>
        <taxon>Bacteroidales</taxon>
        <taxon>Prevotellaceae</taxon>
        <taxon>Prevotella</taxon>
    </lineage>
</organism>
<dbReference type="Proteomes" id="UP000032541">
    <property type="component" value="Unassembled WGS sequence"/>
</dbReference>
<dbReference type="EMBL" id="ATMK01000022">
    <property type="protein sequence ID" value="KJJ86527.1"/>
    <property type="molecule type" value="Genomic_DNA"/>
</dbReference>
<reference evidence="1 2" key="1">
    <citation type="journal article" date="2015" name="BMC Genomics">
        <title>Comparative genome analysis of Prevotella intermedia strain isolated from infected root canal reveals features related to pathogenicity and adaptation.</title>
        <authorList>
            <person name="Ruan Y."/>
            <person name="Shen L."/>
            <person name="Zou Y."/>
            <person name="Qi Z."/>
            <person name="Yin J."/>
            <person name="Jiang J."/>
            <person name="Guo L."/>
            <person name="He L."/>
            <person name="Chen Z."/>
            <person name="Tang Z."/>
            <person name="Qin S."/>
        </authorList>
    </citation>
    <scope>NUCLEOTIDE SEQUENCE [LARGE SCALE GENOMIC DNA]</scope>
    <source>
        <strain evidence="1 2">ZT</strain>
    </source>
</reference>
<comment type="caution">
    <text evidence="1">The sequence shown here is derived from an EMBL/GenBank/DDBJ whole genome shotgun (WGS) entry which is preliminary data.</text>
</comment>
<protein>
    <submittedName>
        <fullName evidence="1">Uncharacterized protein</fullName>
    </submittedName>
</protein>
<name>A0AAP0V2E8_PREIN</name>
<dbReference type="AlphaFoldDB" id="A0AAP0V2E8"/>
<evidence type="ECO:0000313" key="2">
    <source>
        <dbReference type="Proteomes" id="UP000032541"/>
    </source>
</evidence>
<accession>A0AAP0V2E8</accession>